<dbReference type="SMART" id="SM00357">
    <property type="entry name" value="CSP"/>
    <property type="match status" value="1"/>
</dbReference>
<proteinExistence type="predicted"/>
<evidence type="ECO:0000259" key="7">
    <source>
        <dbReference type="PROSITE" id="PS51857"/>
    </source>
</evidence>
<name>A0A1T4WAR6_9BACT</name>
<dbReference type="PRINTS" id="PR00050">
    <property type="entry name" value="COLDSHOCK"/>
</dbReference>
<dbReference type="RefSeq" id="WP_078716226.1">
    <property type="nucleotide sequence ID" value="NZ_FUYC01000002.1"/>
</dbReference>
<dbReference type="AlphaFoldDB" id="A0A1T4WAR6"/>
<dbReference type="Gene3D" id="2.40.50.140">
    <property type="entry name" value="Nucleic acid-binding proteins"/>
    <property type="match status" value="1"/>
</dbReference>
<comment type="subcellular location">
    <subcellularLocation>
        <location evidence="1">Cytoplasm</location>
    </subcellularLocation>
</comment>
<keyword evidence="6" id="KW-0804">Transcription</keyword>
<dbReference type="InterPro" id="IPR011129">
    <property type="entry name" value="CSD"/>
</dbReference>
<dbReference type="Pfam" id="PF00313">
    <property type="entry name" value="CSD"/>
    <property type="match status" value="1"/>
</dbReference>
<dbReference type="OrthoDB" id="9800919at2"/>
<dbReference type="Proteomes" id="UP000190027">
    <property type="component" value="Unassembled WGS sequence"/>
</dbReference>
<organism evidence="8 9">
    <name type="scientific">Paucidesulfovibrio gracilis DSM 16080</name>
    <dbReference type="NCBI Taxonomy" id="1121449"/>
    <lineage>
        <taxon>Bacteria</taxon>
        <taxon>Pseudomonadati</taxon>
        <taxon>Thermodesulfobacteriota</taxon>
        <taxon>Desulfovibrionia</taxon>
        <taxon>Desulfovibrionales</taxon>
        <taxon>Desulfovibrionaceae</taxon>
        <taxon>Paucidesulfovibrio</taxon>
    </lineage>
</organism>
<keyword evidence="5" id="KW-0010">Activator</keyword>
<evidence type="ECO:0000313" key="8">
    <source>
        <dbReference type="EMBL" id="SKA74414.1"/>
    </source>
</evidence>
<protein>
    <submittedName>
        <fullName evidence="8">Cold shock protein (Beta-ribbon, CspA family)</fullName>
    </submittedName>
</protein>
<dbReference type="InterPro" id="IPR002059">
    <property type="entry name" value="CSP_DNA-bd"/>
</dbReference>
<dbReference type="InterPro" id="IPR012340">
    <property type="entry name" value="NA-bd_OB-fold"/>
</dbReference>
<evidence type="ECO:0000313" key="9">
    <source>
        <dbReference type="Proteomes" id="UP000190027"/>
    </source>
</evidence>
<reference evidence="8 9" key="1">
    <citation type="submission" date="2017-02" db="EMBL/GenBank/DDBJ databases">
        <authorList>
            <person name="Peterson S.W."/>
        </authorList>
    </citation>
    <scope>NUCLEOTIDE SEQUENCE [LARGE SCALE GENOMIC DNA]</scope>
    <source>
        <strain evidence="8 9">DSM 16080</strain>
    </source>
</reference>
<accession>A0A1T4WAR6</accession>
<evidence type="ECO:0000256" key="5">
    <source>
        <dbReference type="ARBA" id="ARBA00023159"/>
    </source>
</evidence>
<evidence type="ECO:0000256" key="6">
    <source>
        <dbReference type="ARBA" id="ARBA00023163"/>
    </source>
</evidence>
<dbReference type="InterPro" id="IPR012156">
    <property type="entry name" value="Cold_shock_CspA"/>
</dbReference>
<evidence type="ECO:0000256" key="2">
    <source>
        <dbReference type="ARBA" id="ARBA00022490"/>
    </source>
</evidence>
<keyword evidence="9" id="KW-1185">Reference proteome</keyword>
<dbReference type="PIRSF" id="PIRSF002599">
    <property type="entry name" value="Cold_shock_A"/>
    <property type="match status" value="1"/>
</dbReference>
<dbReference type="PANTHER" id="PTHR46565">
    <property type="entry name" value="COLD SHOCK DOMAIN PROTEIN 2"/>
    <property type="match status" value="1"/>
</dbReference>
<dbReference type="EMBL" id="FUYC01000002">
    <property type="protein sequence ID" value="SKA74414.1"/>
    <property type="molecule type" value="Genomic_DNA"/>
</dbReference>
<keyword evidence="2" id="KW-0963">Cytoplasm</keyword>
<evidence type="ECO:0000256" key="1">
    <source>
        <dbReference type="ARBA" id="ARBA00004496"/>
    </source>
</evidence>
<dbReference type="CDD" id="cd04458">
    <property type="entry name" value="CSP_CDS"/>
    <property type="match status" value="1"/>
</dbReference>
<keyword evidence="4" id="KW-0238">DNA-binding</keyword>
<dbReference type="SUPFAM" id="SSF50249">
    <property type="entry name" value="Nucleic acid-binding proteins"/>
    <property type="match status" value="1"/>
</dbReference>
<feature type="domain" description="CSD" evidence="7">
    <location>
        <begin position="3"/>
        <end position="67"/>
    </location>
</feature>
<evidence type="ECO:0000256" key="3">
    <source>
        <dbReference type="ARBA" id="ARBA00023015"/>
    </source>
</evidence>
<dbReference type="GO" id="GO:0003677">
    <property type="term" value="F:DNA binding"/>
    <property type="evidence" value="ECO:0007669"/>
    <property type="project" value="UniProtKB-KW"/>
</dbReference>
<gene>
    <name evidence="8" type="ORF">SAMN02745704_00660</name>
</gene>
<keyword evidence="3" id="KW-0805">Transcription regulation</keyword>
<dbReference type="STRING" id="1121449.SAMN02745704_00660"/>
<sequence>MGRQSGTVTFFNEIKGFGFIRSENGRDVFVSYQEIVRDGFQTLAVGEAVHFDLEGEDHAPRAVRVVPESA</sequence>
<dbReference type="GO" id="GO:0005829">
    <property type="term" value="C:cytosol"/>
    <property type="evidence" value="ECO:0007669"/>
    <property type="project" value="UniProtKB-ARBA"/>
</dbReference>
<evidence type="ECO:0000256" key="4">
    <source>
        <dbReference type="ARBA" id="ARBA00023125"/>
    </source>
</evidence>
<dbReference type="PROSITE" id="PS51857">
    <property type="entry name" value="CSD_2"/>
    <property type="match status" value="1"/>
</dbReference>
<dbReference type="PANTHER" id="PTHR46565:SF20">
    <property type="entry name" value="COLD SHOCK DOMAIN-CONTAINING PROTEIN 4"/>
    <property type="match status" value="1"/>
</dbReference>